<feature type="region of interest" description="Disordered" evidence="1">
    <location>
        <begin position="136"/>
        <end position="157"/>
    </location>
</feature>
<reference evidence="2 3" key="1">
    <citation type="submission" date="2019-11" db="EMBL/GenBank/DDBJ databases">
        <title>Caenimonas koreensis gen. nov., sp. nov., isolated from activated sludge.</title>
        <authorList>
            <person name="Seung H.R."/>
        </authorList>
    </citation>
    <scope>NUCLEOTIDE SEQUENCE [LARGE SCALE GENOMIC DNA]</scope>
    <source>
        <strain evidence="2 3">EMB320</strain>
    </source>
</reference>
<evidence type="ECO:0000313" key="3">
    <source>
        <dbReference type="Proteomes" id="UP000487350"/>
    </source>
</evidence>
<accession>A0A844AXN7</accession>
<evidence type="ECO:0008006" key="4">
    <source>
        <dbReference type="Google" id="ProtNLM"/>
    </source>
</evidence>
<dbReference type="AlphaFoldDB" id="A0A844AXN7"/>
<dbReference type="EMBL" id="WJBU01000022">
    <property type="protein sequence ID" value="MRD49310.1"/>
    <property type="molecule type" value="Genomic_DNA"/>
</dbReference>
<sequence length="157" mass="16973">MSAARLLLPVVRVLRVLHVVALLAVLALPAMAEPQDELLGCWRATRITQVFADGSKSVSAGSQCTLQFKRDEFVSTCAFSQRPTVTTYRYNITRDGVYSATMLTSTASTQLIGTTRDYEFKISGDTLAITSRPKVTTPAPANATVHVDSESSKVACD</sequence>
<organism evidence="2 3">
    <name type="scientific">Caenimonas koreensis DSM 17982</name>
    <dbReference type="NCBI Taxonomy" id="1121255"/>
    <lineage>
        <taxon>Bacteria</taxon>
        <taxon>Pseudomonadati</taxon>
        <taxon>Pseudomonadota</taxon>
        <taxon>Betaproteobacteria</taxon>
        <taxon>Burkholderiales</taxon>
        <taxon>Comamonadaceae</taxon>
        <taxon>Caenimonas</taxon>
    </lineage>
</organism>
<feature type="compositionally biased region" description="Basic and acidic residues" evidence="1">
    <location>
        <begin position="147"/>
        <end position="157"/>
    </location>
</feature>
<gene>
    <name evidence="2" type="ORF">GHT07_18705</name>
</gene>
<comment type="caution">
    <text evidence="2">The sequence shown here is derived from an EMBL/GenBank/DDBJ whole genome shotgun (WGS) entry which is preliminary data.</text>
</comment>
<name>A0A844AXN7_9BURK</name>
<proteinExistence type="predicted"/>
<evidence type="ECO:0000313" key="2">
    <source>
        <dbReference type="EMBL" id="MRD49310.1"/>
    </source>
</evidence>
<evidence type="ECO:0000256" key="1">
    <source>
        <dbReference type="SAM" id="MobiDB-lite"/>
    </source>
</evidence>
<dbReference type="Proteomes" id="UP000487350">
    <property type="component" value="Unassembled WGS sequence"/>
</dbReference>
<keyword evidence="3" id="KW-1185">Reference proteome</keyword>
<protein>
    <recommendedName>
        <fullName evidence="4">Lipocalin-like domain-containing protein</fullName>
    </recommendedName>
</protein>
<dbReference type="RefSeq" id="WP_153586621.1">
    <property type="nucleotide sequence ID" value="NZ_WJBU01000022.1"/>
</dbReference>
<dbReference type="OrthoDB" id="8819798at2"/>